<dbReference type="EMBL" id="SRPY01000439">
    <property type="protein sequence ID" value="KAG5923707.1"/>
    <property type="molecule type" value="Genomic_DNA"/>
</dbReference>
<gene>
    <name evidence="2" type="ORF">E4U42_004858</name>
</gene>
<sequence length="75" mass="7708">MKYASALLALAATVTAVPTGSGNCNNAPNIYCCSGGLLNLCLLNILGCTGSSYCCETTHESPTFSLIDLSCTKIL</sequence>
<organism evidence="2 3">
    <name type="scientific">Claviceps africana</name>
    <dbReference type="NCBI Taxonomy" id="83212"/>
    <lineage>
        <taxon>Eukaryota</taxon>
        <taxon>Fungi</taxon>
        <taxon>Dikarya</taxon>
        <taxon>Ascomycota</taxon>
        <taxon>Pezizomycotina</taxon>
        <taxon>Sordariomycetes</taxon>
        <taxon>Hypocreomycetidae</taxon>
        <taxon>Hypocreales</taxon>
        <taxon>Clavicipitaceae</taxon>
        <taxon>Claviceps</taxon>
    </lineage>
</organism>
<name>A0A8K0J6T0_9HYPO</name>
<feature type="signal peptide" evidence="1">
    <location>
        <begin position="1"/>
        <end position="16"/>
    </location>
</feature>
<evidence type="ECO:0000256" key="1">
    <source>
        <dbReference type="SAM" id="SignalP"/>
    </source>
</evidence>
<evidence type="ECO:0000313" key="2">
    <source>
        <dbReference type="EMBL" id="KAG5923707.1"/>
    </source>
</evidence>
<feature type="chain" id="PRO_5035449633" description="Hydrophobin 3" evidence="1">
    <location>
        <begin position="17"/>
        <end position="75"/>
    </location>
</feature>
<keyword evidence="1" id="KW-0732">Signal</keyword>
<evidence type="ECO:0008006" key="4">
    <source>
        <dbReference type="Google" id="ProtNLM"/>
    </source>
</evidence>
<dbReference type="Proteomes" id="UP000811619">
    <property type="component" value="Unassembled WGS sequence"/>
</dbReference>
<protein>
    <recommendedName>
        <fullName evidence="4">Hydrophobin 3</fullName>
    </recommendedName>
</protein>
<accession>A0A8K0J6T0</accession>
<comment type="caution">
    <text evidence="2">The sequence shown here is derived from an EMBL/GenBank/DDBJ whole genome shotgun (WGS) entry which is preliminary data.</text>
</comment>
<keyword evidence="3" id="KW-1185">Reference proteome</keyword>
<evidence type="ECO:0000313" key="3">
    <source>
        <dbReference type="Proteomes" id="UP000811619"/>
    </source>
</evidence>
<reference evidence="2" key="1">
    <citation type="journal article" date="2020" name="bioRxiv">
        <title>Whole genome comparisons of ergot fungi reveals the divergence and evolution of species within the genus Claviceps are the result of varying mechanisms driving genome evolution and host range expansion.</title>
        <authorList>
            <person name="Wyka S.A."/>
            <person name="Mondo S.J."/>
            <person name="Liu M."/>
            <person name="Dettman J."/>
            <person name="Nalam V."/>
            <person name="Broders K.D."/>
        </authorList>
    </citation>
    <scope>NUCLEOTIDE SEQUENCE</scope>
    <source>
        <strain evidence="2">CCC 489</strain>
    </source>
</reference>
<proteinExistence type="predicted"/>
<dbReference type="AlphaFoldDB" id="A0A8K0J6T0"/>